<sequence>MDQQSIFTPTTCFTIACVAFSLLAVSSVWRNQQTSQKAAVGSNDTTTSRTRPSALRRRRAVDSLYVEDASSITSQFGRWATQIPSAIIDDLIQTCAHVSSSLRESGNLELPTAQSARFALLQELSLLSATLYQLQQVAASNTTLLGSGSSQAACFGANASGISDLLGLIDNQENFERSSCADVLLPLRAQRVALQSLAASMAALPPTPPDESDLNRSMNVHRAARPDLLRSASISSYAPDYSSSTGLTPAAIESRSWLEPPPEYSPPSDPSMAAATEKLDSKSRDAAPPKSHDAKEDEVFDTDALYNATTTDNTQLVSDLLLHGADPNQAIGELQRTPLHQAAHLNHIPTLALLLHHNASLTAEDAAGDTPLHLAAWSGHCEALTALLAHGGGALEKIDWLSGRDGYSPLWCAISAYHIDAARLLLKHGARVSRRSTSGNGLLPLHQAAVTGQSAMCELLLERGAQVDGLDDEGSTALHYASASGSCAVVQVLLRGGADVKLKQKHRLTPAHWASHKGHTEVLELLLSHDAPVDARAVEGASPLHLAANRGHLAAVRVLLEKGASRGIVAEAWDGAEGTPVEMARAKGHGRVARLIEDWPKGRL</sequence>
<dbReference type="PROSITE" id="PS50297">
    <property type="entry name" value="ANK_REP_REGION"/>
    <property type="match status" value="7"/>
</dbReference>
<feature type="repeat" description="ANK" evidence="3">
    <location>
        <begin position="334"/>
        <end position="366"/>
    </location>
</feature>
<dbReference type="SMART" id="SM00248">
    <property type="entry name" value="ANK"/>
    <property type="match status" value="8"/>
</dbReference>
<dbReference type="EMBL" id="JASUXU010000003">
    <property type="protein sequence ID" value="KAK0326839.1"/>
    <property type="molecule type" value="Genomic_DNA"/>
</dbReference>
<feature type="compositionally biased region" description="Basic and acidic residues" evidence="4">
    <location>
        <begin position="277"/>
        <end position="297"/>
    </location>
</feature>
<feature type="repeat" description="ANK" evidence="3">
    <location>
        <begin position="440"/>
        <end position="472"/>
    </location>
</feature>
<evidence type="ECO:0008006" key="8">
    <source>
        <dbReference type="Google" id="ProtNLM"/>
    </source>
</evidence>
<keyword evidence="5" id="KW-0812">Transmembrane</keyword>
<dbReference type="InterPro" id="IPR036770">
    <property type="entry name" value="Ankyrin_rpt-contain_sf"/>
</dbReference>
<dbReference type="Gene3D" id="1.25.40.20">
    <property type="entry name" value="Ankyrin repeat-containing domain"/>
    <property type="match status" value="2"/>
</dbReference>
<feature type="repeat" description="ANK" evidence="3">
    <location>
        <begin position="539"/>
        <end position="571"/>
    </location>
</feature>
<dbReference type="AlphaFoldDB" id="A0AAN6FYM0"/>
<evidence type="ECO:0000256" key="3">
    <source>
        <dbReference type="PROSITE-ProRule" id="PRU00023"/>
    </source>
</evidence>
<feature type="region of interest" description="Disordered" evidence="4">
    <location>
        <begin position="257"/>
        <end position="299"/>
    </location>
</feature>
<keyword evidence="1" id="KW-0677">Repeat</keyword>
<keyword evidence="5" id="KW-1133">Transmembrane helix</keyword>
<dbReference type="Pfam" id="PF12796">
    <property type="entry name" value="Ank_2"/>
    <property type="match status" value="3"/>
</dbReference>
<dbReference type="PROSITE" id="PS50088">
    <property type="entry name" value="ANK_REPEAT"/>
    <property type="match status" value="7"/>
</dbReference>
<accession>A0AAN6FYM0</accession>
<evidence type="ECO:0000256" key="4">
    <source>
        <dbReference type="SAM" id="MobiDB-lite"/>
    </source>
</evidence>
<evidence type="ECO:0000256" key="2">
    <source>
        <dbReference type="ARBA" id="ARBA00023043"/>
    </source>
</evidence>
<name>A0AAN6FYM0_9PEZI</name>
<evidence type="ECO:0000256" key="1">
    <source>
        <dbReference type="ARBA" id="ARBA00022737"/>
    </source>
</evidence>
<feature type="repeat" description="ANK" evidence="3">
    <location>
        <begin position="367"/>
        <end position="391"/>
    </location>
</feature>
<dbReference type="PANTHER" id="PTHR24198">
    <property type="entry name" value="ANKYRIN REPEAT AND PROTEIN KINASE DOMAIN-CONTAINING PROTEIN"/>
    <property type="match status" value="1"/>
</dbReference>
<keyword evidence="5" id="KW-0472">Membrane</keyword>
<dbReference type="InterPro" id="IPR002110">
    <property type="entry name" value="Ankyrin_rpt"/>
</dbReference>
<dbReference type="PANTHER" id="PTHR24198:SF165">
    <property type="entry name" value="ANKYRIN REPEAT-CONTAINING PROTEIN-RELATED"/>
    <property type="match status" value="1"/>
</dbReference>
<evidence type="ECO:0000313" key="6">
    <source>
        <dbReference type="EMBL" id="KAK0326839.1"/>
    </source>
</evidence>
<feature type="repeat" description="ANK" evidence="3">
    <location>
        <begin position="506"/>
        <end position="538"/>
    </location>
</feature>
<evidence type="ECO:0000313" key="7">
    <source>
        <dbReference type="Proteomes" id="UP001168146"/>
    </source>
</evidence>
<proteinExistence type="predicted"/>
<feature type="compositionally biased region" description="Pro residues" evidence="4">
    <location>
        <begin position="259"/>
        <end position="269"/>
    </location>
</feature>
<keyword evidence="2 3" id="KW-0040">ANK repeat</keyword>
<organism evidence="6 7">
    <name type="scientific">Friedmanniomyces endolithicus</name>
    <dbReference type="NCBI Taxonomy" id="329885"/>
    <lineage>
        <taxon>Eukaryota</taxon>
        <taxon>Fungi</taxon>
        <taxon>Dikarya</taxon>
        <taxon>Ascomycota</taxon>
        <taxon>Pezizomycotina</taxon>
        <taxon>Dothideomycetes</taxon>
        <taxon>Dothideomycetidae</taxon>
        <taxon>Mycosphaerellales</taxon>
        <taxon>Teratosphaeriaceae</taxon>
        <taxon>Friedmanniomyces</taxon>
    </lineage>
</organism>
<evidence type="ECO:0000256" key="5">
    <source>
        <dbReference type="SAM" id="Phobius"/>
    </source>
</evidence>
<feature type="repeat" description="ANK" evidence="3">
    <location>
        <begin position="405"/>
        <end position="437"/>
    </location>
</feature>
<protein>
    <recommendedName>
        <fullName evidence="8">NACHT-NTPase and P-loop NTPases N-terminal domain-containing protein</fullName>
    </recommendedName>
</protein>
<dbReference type="PRINTS" id="PR01415">
    <property type="entry name" value="ANKYRIN"/>
</dbReference>
<feature type="repeat" description="ANK" evidence="3">
    <location>
        <begin position="473"/>
        <end position="505"/>
    </location>
</feature>
<gene>
    <name evidence="6" type="ORF">LTR82_001599</name>
</gene>
<comment type="caution">
    <text evidence="6">The sequence shown here is derived from an EMBL/GenBank/DDBJ whole genome shotgun (WGS) entry which is preliminary data.</text>
</comment>
<dbReference type="Proteomes" id="UP001168146">
    <property type="component" value="Unassembled WGS sequence"/>
</dbReference>
<reference evidence="6" key="1">
    <citation type="submission" date="2021-12" db="EMBL/GenBank/DDBJ databases">
        <title>Black yeast isolated from Biological Soil Crust.</title>
        <authorList>
            <person name="Kurbessoian T."/>
        </authorList>
    </citation>
    <scope>NUCLEOTIDE SEQUENCE</scope>
    <source>
        <strain evidence="6">CCFEE 5208</strain>
    </source>
</reference>
<dbReference type="SUPFAM" id="SSF48403">
    <property type="entry name" value="Ankyrin repeat"/>
    <property type="match status" value="1"/>
</dbReference>
<feature type="transmembrane region" description="Helical" evidence="5">
    <location>
        <begin position="6"/>
        <end position="29"/>
    </location>
</feature>